<feature type="region of interest" description="Disordered" evidence="1">
    <location>
        <begin position="32"/>
        <end position="59"/>
    </location>
</feature>
<feature type="chain" id="PRO_5023094914" description="Proteophosphoglycan ppg4" evidence="3">
    <location>
        <begin position="23"/>
        <end position="185"/>
    </location>
</feature>
<organism evidence="4 5">
    <name type="scientific">Rhodotorula diobovata</name>
    <dbReference type="NCBI Taxonomy" id="5288"/>
    <lineage>
        <taxon>Eukaryota</taxon>
        <taxon>Fungi</taxon>
        <taxon>Dikarya</taxon>
        <taxon>Basidiomycota</taxon>
        <taxon>Pucciniomycotina</taxon>
        <taxon>Microbotryomycetes</taxon>
        <taxon>Sporidiobolales</taxon>
        <taxon>Sporidiobolaceae</taxon>
        <taxon>Rhodotorula</taxon>
    </lineage>
</organism>
<proteinExistence type="predicted"/>
<evidence type="ECO:0008006" key="6">
    <source>
        <dbReference type="Google" id="ProtNLM"/>
    </source>
</evidence>
<keyword evidence="2" id="KW-0472">Membrane</keyword>
<feature type="signal peptide" evidence="3">
    <location>
        <begin position="1"/>
        <end position="22"/>
    </location>
</feature>
<dbReference type="EMBL" id="SOZI01000161">
    <property type="protein sequence ID" value="TNY18013.1"/>
    <property type="molecule type" value="Genomic_DNA"/>
</dbReference>
<keyword evidence="2" id="KW-0812">Transmembrane</keyword>
<reference evidence="4 5" key="1">
    <citation type="submission" date="2019-03" db="EMBL/GenBank/DDBJ databases">
        <title>Rhodosporidium diobovatum UCD-FST 08-225 genome sequencing, assembly, and annotation.</title>
        <authorList>
            <person name="Fakankun I.U."/>
            <person name="Fristensky B."/>
            <person name="Levin D.B."/>
        </authorList>
    </citation>
    <scope>NUCLEOTIDE SEQUENCE [LARGE SCALE GENOMIC DNA]</scope>
    <source>
        <strain evidence="4 5">UCD-FST 08-225</strain>
    </source>
</reference>
<feature type="transmembrane region" description="Helical" evidence="2">
    <location>
        <begin position="164"/>
        <end position="182"/>
    </location>
</feature>
<keyword evidence="2" id="KW-1133">Transmembrane helix</keyword>
<keyword evidence="5" id="KW-1185">Reference proteome</keyword>
<evidence type="ECO:0000256" key="3">
    <source>
        <dbReference type="SAM" id="SignalP"/>
    </source>
</evidence>
<evidence type="ECO:0000256" key="1">
    <source>
        <dbReference type="SAM" id="MobiDB-lite"/>
    </source>
</evidence>
<dbReference type="Proteomes" id="UP000311382">
    <property type="component" value="Unassembled WGS sequence"/>
</dbReference>
<sequence>MPLRASSLLLLGLLLLPALALASDIQRSRQDLAARDGREGHRATPCEMPGHERGESEGWASVSAMDEVRASMARAGPAESGALGSLVQNDADSTADPTNGRRDSQSRPSPVAVKPDLPLFVIQPPSQVLVTVGYSSGIVRAATARVDEHDPAASGVVSVVCKSLGLMVTLVVTAVVVFLASGPGL</sequence>
<accession>A0A5C5FME0</accession>
<name>A0A5C5FME0_9BASI</name>
<gene>
    <name evidence="4" type="ORF">DMC30DRAFT_404259</name>
</gene>
<keyword evidence="3" id="KW-0732">Signal</keyword>
<evidence type="ECO:0000256" key="2">
    <source>
        <dbReference type="SAM" id="Phobius"/>
    </source>
</evidence>
<feature type="compositionally biased region" description="Polar residues" evidence="1">
    <location>
        <begin position="86"/>
        <end position="97"/>
    </location>
</feature>
<evidence type="ECO:0000313" key="5">
    <source>
        <dbReference type="Proteomes" id="UP000311382"/>
    </source>
</evidence>
<feature type="region of interest" description="Disordered" evidence="1">
    <location>
        <begin position="71"/>
        <end position="112"/>
    </location>
</feature>
<comment type="caution">
    <text evidence="4">The sequence shown here is derived from an EMBL/GenBank/DDBJ whole genome shotgun (WGS) entry which is preliminary data.</text>
</comment>
<dbReference type="AlphaFoldDB" id="A0A5C5FME0"/>
<feature type="compositionally biased region" description="Basic and acidic residues" evidence="1">
    <location>
        <begin position="32"/>
        <end position="56"/>
    </location>
</feature>
<protein>
    <recommendedName>
        <fullName evidence="6">Proteophosphoglycan ppg4</fullName>
    </recommendedName>
</protein>
<evidence type="ECO:0000313" key="4">
    <source>
        <dbReference type="EMBL" id="TNY18013.1"/>
    </source>
</evidence>